<dbReference type="EMBL" id="BLKX01000001">
    <property type="protein sequence ID" value="GFG80551.1"/>
    <property type="molecule type" value="Genomic_DNA"/>
</dbReference>
<evidence type="ECO:0000313" key="4">
    <source>
        <dbReference type="EMBL" id="GFG80551.1"/>
    </source>
</evidence>
<dbReference type="RefSeq" id="WP_065044452.1">
    <property type="nucleotide sequence ID" value="NZ_BLKX01000001.1"/>
</dbReference>
<comment type="caution">
    <text evidence="5">The sequence shown here is derived from an EMBL/GenBank/DDBJ whole genome shotgun (WGS) entry which is preliminary data.</text>
</comment>
<gene>
    <name evidence="4" type="ORF">MPRG_38270</name>
    <name evidence="5" type="ORF">QXL92_02930</name>
</gene>
<evidence type="ECO:0000313" key="7">
    <source>
        <dbReference type="Proteomes" id="UP001229081"/>
    </source>
</evidence>
<dbReference type="AlphaFoldDB" id="A0A386U9K0"/>
<reference evidence="4" key="2">
    <citation type="submission" date="2020-02" db="EMBL/GenBank/DDBJ databases">
        <authorList>
            <person name="Matsumoto Y."/>
            <person name="Kinjo T."/>
            <person name="Motooka D."/>
            <person name="Nabeya D."/>
            <person name="Jung N."/>
            <person name="Uechi K."/>
            <person name="Horii T."/>
            <person name="Iida T."/>
            <person name="Fujita J."/>
            <person name="Nakamura S."/>
        </authorList>
    </citation>
    <scope>NUCLEOTIDE SEQUENCE</scope>
    <source>
        <strain evidence="4">JCM 18565</strain>
    </source>
</reference>
<dbReference type="InterPro" id="IPR009057">
    <property type="entry name" value="Homeodomain-like_sf"/>
</dbReference>
<name>A0A386U9K0_9MYCO</name>
<evidence type="ECO:0000313" key="5">
    <source>
        <dbReference type="EMBL" id="MDP7733711.1"/>
    </source>
</evidence>
<dbReference type="GO" id="GO:0003677">
    <property type="term" value="F:DNA binding"/>
    <property type="evidence" value="ECO:0007669"/>
    <property type="project" value="UniProtKB-UniRule"/>
</dbReference>
<dbReference type="Gene3D" id="1.10.10.60">
    <property type="entry name" value="Homeodomain-like"/>
    <property type="match status" value="1"/>
</dbReference>
<keyword evidence="6" id="KW-1185">Reference proteome</keyword>
<feature type="domain" description="HTH tetR-type" evidence="3">
    <location>
        <begin position="19"/>
        <end position="79"/>
    </location>
</feature>
<evidence type="ECO:0000313" key="6">
    <source>
        <dbReference type="Proteomes" id="UP000465240"/>
    </source>
</evidence>
<protein>
    <submittedName>
        <fullName evidence="5">TetR family transcriptional regulator</fullName>
    </submittedName>
</protein>
<dbReference type="InterPro" id="IPR036271">
    <property type="entry name" value="Tet_transcr_reg_TetR-rel_C_sf"/>
</dbReference>
<feature type="DNA-binding region" description="H-T-H motif" evidence="2">
    <location>
        <begin position="42"/>
        <end position="61"/>
    </location>
</feature>
<dbReference type="Gene3D" id="1.10.357.10">
    <property type="entry name" value="Tetracycline Repressor, domain 2"/>
    <property type="match status" value="1"/>
</dbReference>
<dbReference type="SUPFAM" id="SSF46689">
    <property type="entry name" value="Homeodomain-like"/>
    <property type="match status" value="1"/>
</dbReference>
<dbReference type="SUPFAM" id="SSF48498">
    <property type="entry name" value="Tetracyclin repressor-like, C-terminal domain"/>
    <property type="match status" value="1"/>
</dbReference>
<evidence type="ECO:0000259" key="3">
    <source>
        <dbReference type="PROSITE" id="PS50977"/>
    </source>
</evidence>
<dbReference type="Proteomes" id="UP000465240">
    <property type="component" value="Unassembled WGS sequence"/>
</dbReference>
<dbReference type="InterPro" id="IPR001647">
    <property type="entry name" value="HTH_TetR"/>
</dbReference>
<accession>A0A386U9K0</accession>
<dbReference type="Proteomes" id="UP001229081">
    <property type="component" value="Unassembled WGS sequence"/>
</dbReference>
<evidence type="ECO:0000256" key="2">
    <source>
        <dbReference type="PROSITE-ProRule" id="PRU00335"/>
    </source>
</evidence>
<dbReference type="EMBL" id="JAUFSA010000001">
    <property type="protein sequence ID" value="MDP7733711.1"/>
    <property type="molecule type" value="Genomic_DNA"/>
</dbReference>
<dbReference type="KEGG" id="mpag:C0J29_21480"/>
<evidence type="ECO:0000256" key="1">
    <source>
        <dbReference type="ARBA" id="ARBA00023125"/>
    </source>
</evidence>
<keyword evidence="1 2" id="KW-0238">DNA-binding</keyword>
<reference evidence="4 6" key="1">
    <citation type="journal article" date="2019" name="Emerg. Microbes Infect.">
        <title>Comprehensive subspecies identification of 175 nontuberculous mycobacteria species based on 7547 genomic profiles.</title>
        <authorList>
            <person name="Matsumoto Y."/>
            <person name="Kinjo T."/>
            <person name="Motooka D."/>
            <person name="Nabeya D."/>
            <person name="Jung N."/>
            <person name="Uechi K."/>
            <person name="Horii T."/>
            <person name="Iida T."/>
            <person name="Fujita J."/>
            <person name="Nakamura S."/>
        </authorList>
    </citation>
    <scope>NUCLEOTIDE SEQUENCE [LARGE SCALE GENOMIC DNA]</scope>
    <source>
        <strain evidence="4 6">JCM 18565</strain>
    </source>
</reference>
<organism evidence="5 7">
    <name type="scientific">Mycobacterium paragordonae</name>
    <dbReference type="NCBI Taxonomy" id="1389713"/>
    <lineage>
        <taxon>Bacteria</taxon>
        <taxon>Bacillati</taxon>
        <taxon>Actinomycetota</taxon>
        <taxon>Actinomycetes</taxon>
        <taxon>Mycobacteriales</taxon>
        <taxon>Mycobacteriaceae</taxon>
        <taxon>Mycobacterium</taxon>
    </lineage>
</organism>
<dbReference type="PROSITE" id="PS50977">
    <property type="entry name" value="HTH_TETR_2"/>
    <property type="match status" value="1"/>
</dbReference>
<dbReference type="Pfam" id="PF00440">
    <property type="entry name" value="TetR_N"/>
    <property type="match status" value="1"/>
</dbReference>
<reference evidence="5" key="3">
    <citation type="submission" date="2023-06" db="EMBL/GenBank/DDBJ databases">
        <title>Identification of two novel mycobacterium reveal diversities and complexities of Mycobacterium gordonae clade.</title>
        <authorList>
            <person name="Matsumoto Y."/>
            <person name="Nakamura S."/>
            <person name="Motooka D."/>
            <person name="Fukushima K."/>
        </authorList>
    </citation>
    <scope>NUCLEOTIDE SEQUENCE</scope>
    <source>
        <strain evidence="5">TY812</strain>
    </source>
</reference>
<sequence>MTPLPASRPSDGGEDARVARTRADVARATLRILNEEGSEAITHARVADLAGYSKTTVYTHWPARVDLIALAIESLGEMPHHQRTGDLRADLVEELKVFRSGIIEMRLDRVLASMAQWASQEQVRTLRDKVNSDGQHQMFAMLGEVFAGAELDAAVSMLTGVVACPSLMYGTLPDDDIVEAAVDMVLRSADSSRVPTRTVKR</sequence>
<proteinExistence type="predicted"/>